<protein>
    <submittedName>
        <fullName evidence="1">Uncharacterized protein</fullName>
    </submittedName>
</protein>
<dbReference type="Proteomes" id="UP000437748">
    <property type="component" value="Unassembled WGS sequence"/>
</dbReference>
<comment type="caution">
    <text evidence="1">The sequence shown here is derived from an EMBL/GenBank/DDBJ whole genome shotgun (WGS) entry which is preliminary data.</text>
</comment>
<gene>
    <name evidence="1" type="ORF">GCL60_09650</name>
</gene>
<dbReference type="AlphaFoldDB" id="A0A6N6VWP8"/>
<keyword evidence="2" id="KW-1185">Reference proteome</keyword>
<evidence type="ECO:0000313" key="1">
    <source>
        <dbReference type="EMBL" id="KAB8039109.1"/>
    </source>
</evidence>
<evidence type="ECO:0000313" key="2">
    <source>
        <dbReference type="Proteomes" id="UP000437748"/>
    </source>
</evidence>
<organism evidence="1 2">
    <name type="scientific">Silvanigrella paludirubra</name>
    <dbReference type="NCBI Taxonomy" id="2499159"/>
    <lineage>
        <taxon>Bacteria</taxon>
        <taxon>Pseudomonadati</taxon>
        <taxon>Bdellovibrionota</taxon>
        <taxon>Oligoflexia</taxon>
        <taxon>Silvanigrellales</taxon>
        <taxon>Silvanigrellaceae</taxon>
        <taxon>Silvanigrella</taxon>
    </lineage>
</organism>
<dbReference type="EMBL" id="WFLM01000003">
    <property type="protein sequence ID" value="KAB8039109.1"/>
    <property type="molecule type" value="Genomic_DNA"/>
</dbReference>
<reference evidence="1 2" key="1">
    <citation type="submission" date="2019-10" db="EMBL/GenBank/DDBJ databases">
        <title>New species of Slilvanegrellaceae.</title>
        <authorList>
            <person name="Pitt A."/>
            <person name="Hahn M.W."/>
        </authorList>
    </citation>
    <scope>NUCLEOTIDE SEQUENCE [LARGE SCALE GENOMIC DNA]</scope>
    <source>
        <strain evidence="1 2">SP-Ram-0.45-NSY-1</strain>
    </source>
</reference>
<dbReference type="RefSeq" id="WP_153420508.1">
    <property type="nucleotide sequence ID" value="NZ_WFLM01000003.1"/>
</dbReference>
<sequence>MSNLHNKDNRWFYKDASYDKDFNVEANKKYNVRFDGKEYRIKFDKHNKISKVTPIEISNTLKVGMTFEELKRIDIIFYNKQEEKFQIDCIIDDDIVLHKNEIKNINNYKKEKDKILANKLIKKFKDNNS</sequence>
<accession>A0A6N6VWP8</accession>
<proteinExistence type="predicted"/>
<name>A0A6N6VWP8_9BACT</name>